<reference evidence="5 6" key="1">
    <citation type="journal article" date="2018" name="Sci. Rep.">
        <title>Genomic signatures of local adaptation to the degree of environmental predictability in rotifers.</title>
        <authorList>
            <person name="Franch-Gras L."/>
            <person name="Hahn C."/>
            <person name="Garcia-Roger E.M."/>
            <person name="Carmona M.J."/>
            <person name="Serra M."/>
            <person name="Gomez A."/>
        </authorList>
    </citation>
    <scope>NUCLEOTIDE SEQUENCE [LARGE SCALE GENOMIC DNA]</scope>
    <source>
        <strain evidence="5">HYR1</strain>
    </source>
</reference>
<evidence type="ECO:0000313" key="5">
    <source>
        <dbReference type="EMBL" id="RNA29787.1"/>
    </source>
</evidence>
<feature type="domain" description="FHA" evidence="4">
    <location>
        <begin position="96"/>
        <end position="145"/>
    </location>
</feature>
<feature type="non-terminal residue" evidence="5">
    <location>
        <position position="464"/>
    </location>
</feature>
<keyword evidence="5" id="KW-0378">Hydrolase</keyword>
<evidence type="ECO:0000256" key="1">
    <source>
        <dbReference type="ARBA" id="ARBA00022741"/>
    </source>
</evidence>
<name>A0A3M7S2H0_BRAPC</name>
<keyword evidence="3" id="KW-0505">Motor protein</keyword>
<sequence>MSVVNSNAISGSQLELILERNETKAQELTLSWIDKWNQTKDLSSSLTNSFLNSPSARSQKFSSGLILQSDLPFIVLINDDRLSAGIMIFYIKEGDTILGKDDNCSDISLNDKNLSDTHCIFSNTDSIVTLAPVDSSMCTVNGTEIKLKIKLTQGKILLLLEMDLKILKSQSLPSLARSNLSNEGLLMAKCSKTNNSTKMEEFRPISRSSSFMSSKSDYSILEPRFKINSINEIRNDMKKLAKMKLQSNAVSDNNYGLLSQKFQHEQIKCKNDYDQELKDWNEKISHTKSDAGHFDYENYFYSTLPNSKCLDYINNFQAESQVGQQKHRLILELKFFMNLKQLRLTFSEEMGRQKLAVDKQTCIEMPKAGHHLDPADLPAADAEAELNSSNISSASCPTLCASKCPNCSHMGLKRCRSASDLLAEKNLAIVLNVNPAQINMIHANMDLPLNKKKVIIYNRGRARK</sequence>
<evidence type="ECO:0000256" key="2">
    <source>
        <dbReference type="ARBA" id="ARBA00022840"/>
    </source>
</evidence>
<evidence type="ECO:0000256" key="3">
    <source>
        <dbReference type="ARBA" id="ARBA00023175"/>
    </source>
</evidence>
<accession>A0A3M7S2H0</accession>
<dbReference type="PANTHER" id="PTHR47117">
    <property type="entry name" value="STAR-RELATED LIPID TRANSFER PROTEIN 9"/>
    <property type="match status" value="1"/>
</dbReference>
<dbReference type="Proteomes" id="UP000276133">
    <property type="component" value="Unassembled WGS sequence"/>
</dbReference>
<dbReference type="OrthoDB" id="3176171at2759"/>
<dbReference type="EMBL" id="REGN01002164">
    <property type="protein sequence ID" value="RNA29787.1"/>
    <property type="molecule type" value="Genomic_DNA"/>
</dbReference>
<protein>
    <submittedName>
        <fullName evidence="5">Kinesin KIF16B</fullName>
        <ecNumber evidence="5">3.6.1.15</ecNumber>
    </submittedName>
</protein>
<keyword evidence="2" id="KW-0067">ATP-binding</keyword>
<comment type="caution">
    <text evidence="5">The sequence shown here is derived from an EMBL/GenBank/DDBJ whole genome shotgun (WGS) entry which is preliminary data.</text>
</comment>
<keyword evidence="6" id="KW-1185">Reference proteome</keyword>
<dbReference type="STRING" id="10195.A0A3M7S2H0"/>
<dbReference type="GO" id="GO:0005524">
    <property type="term" value="F:ATP binding"/>
    <property type="evidence" value="ECO:0007669"/>
    <property type="project" value="UniProtKB-KW"/>
</dbReference>
<evidence type="ECO:0000259" key="4">
    <source>
        <dbReference type="PROSITE" id="PS50006"/>
    </source>
</evidence>
<dbReference type="EC" id="3.6.1.15" evidence="5"/>
<organism evidence="5 6">
    <name type="scientific">Brachionus plicatilis</name>
    <name type="common">Marine rotifer</name>
    <name type="synonym">Brachionus muelleri</name>
    <dbReference type="NCBI Taxonomy" id="10195"/>
    <lineage>
        <taxon>Eukaryota</taxon>
        <taxon>Metazoa</taxon>
        <taxon>Spiralia</taxon>
        <taxon>Gnathifera</taxon>
        <taxon>Rotifera</taxon>
        <taxon>Eurotatoria</taxon>
        <taxon>Monogononta</taxon>
        <taxon>Pseudotrocha</taxon>
        <taxon>Ploima</taxon>
        <taxon>Brachionidae</taxon>
        <taxon>Brachionus</taxon>
    </lineage>
</organism>
<dbReference type="AlphaFoldDB" id="A0A3M7S2H0"/>
<dbReference type="PROSITE" id="PS50006">
    <property type="entry name" value="FHA_DOMAIN"/>
    <property type="match status" value="1"/>
</dbReference>
<dbReference type="Pfam" id="PF00498">
    <property type="entry name" value="FHA"/>
    <property type="match status" value="1"/>
</dbReference>
<dbReference type="GO" id="GO:0017111">
    <property type="term" value="F:ribonucleoside triphosphate phosphatase activity"/>
    <property type="evidence" value="ECO:0007669"/>
    <property type="project" value="UniProtKB-EC"/>
</dbReference>
<keyword evidence="1" id="KW-0547">Nucleotide-binding</keyword>
<proteinExistence type="predicted"/>
<dbReference type="InterPro" id="IPR000253">
    <property type="entry name" value="FHA_dom"/>
</dbReference>
<gene>
    <name evidence="5" type="ORF">BpHYR1_034775</name>
</gene>
<dbReference type="PANTHER" id="PTHR47117:SF6">
    <property type="entry name" value="KINESIN-LIKE PROTEIN KIF16B"/>
    <property type="match status" value="1"/>
</dbReference>
<dbReference type="Gene3D" id="2.60.200.20">
    <property type="match status" value="1"/>
</dbReference>
<dbReference type="InterPro" id="IPR008984">
    <property type="entry name" value="SMAD_FHA_dom_sf"/>
</dbReference>
<evidence type="ECO:0000313" key="6">
    <source>
        <dbReference type="Proteomes" id="UP000276133"/>
    </source>
</evidence>
<dbReference type="SUPFAM" id="SSF49879">
    <property type="entry name" value="SMAD/FHA domain"/>
    <property type="match status" value="1"/>
</dbReference>